<evidence type="ECO:0000313" key="3">
    <source>
        <dbReference type="Proteomes" id="UP000274346"/>
    </source>
</evidence>
<sequence length="203" mass="22392">MKLIGMLDSPYVRRVAISLAAYGVAFEHRPLSVFSDYAAFAELNPAVKAPTLLLDDGTVLMDSTLILHYLEAQADAAARLLPADIAALAEDSRLLGLALAASEKAVQYVYEHRLRPEEKRHQPWIDRITRQLLADCAAWEAGLQHRQINDARLDQVAITSAVVWGFIQMMIPEVVSAGGYPRLQAISQQLEALPLFAKFPAQS</sequence>
<dbReference type="InterPro" id="IPR004045">
    <property type="entry name" value="Glutathione_S-Trfase_N"/>
</dbReference>
<dbReference type="CDD" id="cd00570">
    <property type="entry name" value="GST_N_family"/>
    <property type="match status" value="1"/>
</dbReference>
<dbReference type="GO" id="GO:0016034">
    <property type="term" value="F:maleylacetoacetate isomerase activity"/>
    <property type="evidence" value="ECO:0007669"/>
    <property type="project" value="TreeGrafter"/>
</dbReference>
<dbReference type="GO" id="GO:0004364">
    <property type="term" value="F:glutathione transferase activity"/>
    <property type="evidence" value="ECO:0007669"/>
    <property type="project" value="TreeGrafter"/>
</dbReference>
<proteinExistence type="predicted"/>
<dbReference type="RefSeq" id="WP_128878107.1">
    <property type="nucleotide sequence ID" value="NZ_JADCSX010000010.1"/>
</dbReference>
<dbReference type="GO" id="GO:0006749">
    <property type="term" value="P:glutathione metabolic process"/>
    <property type="evidence" value="ECO:0007669"/>
    <property type="project" value="TreeGrafter"/>
</dbReference>
<evidence type="ECO:0000313" key="2">
    <source>
        <dbReference type="EMBL" id="VDR27125.1"/>
    </source>
</evidence>
<dbReference type="PANTHER" id="PTHR42673">
    <property type="entry name" value="MALEYLACETOACETATE ISOMERASE"/>
    <property type="match status" value="1"/>
</dbReference>
<dbReference type="Gene3D" id="1.20.1050.10">
    <property type="match status" value="1"/>
</dbReference>
<evidence type="ECO:0000259" key="1">
    <source>
        <dbReference type="PROSITE" id="PS50404"/>
    </source>
</evidence>
<reference evidence="2 3" key="1">
    <citation type="submission" date="2018-12" db="EMBL/GenBank/DDBJ databases">
        <authorList>
            <consortium name="Pathogen Informatics"/>
        </authorList>
    </citation>
    <scope>NUCLEOTIDE SEQUENCE [LARGE SCALE GENOMIC DNA]</scope>
    <source>
        <strain evidence="2 3">NCTC13098</strain>
    </source>
</reference>
<dbReference type="Gene3D" id="3.40.30.10">
    <property type="entry name" value="Glutaredoxin"/>
    <property type="match status" value="1"/>
</dbReference>
<dbReference type="Pfam" id="PF13417">
    <property type="entry name" value="GST_N_3"/>
    <property type="match status" value="1"/>
</dbReference>
<dbReference type="Proteomes" id="UP000274346">
    <property type="component" value="Chromosome"/>
</dbReference>
<name>A0A3P8KE41_RAOTE</name>
<dbReference type="GO" id="GO:0006559">
    <property type="term" value="P:L-phenylalanine catabolic process"/>
    <property type="evidence" value="ECO:0007669"/>
    <property type="project" value="TreeGrafter"/>
</dbReference>
<dbReference type="SUPFAM" id="SSF52833">
    <property type="entry name" value="Thioredoxin-like"/>
    <property type="match status" value="1"/>
</dbReference>
<dbReference type="EMBL" id="LR131271">
    <property type="protein sequence ID" value="VDR27125.1"/>
    <property type="molecule type" value="Genomic_DNA"/>
</dbReference>
<dbReference type="InterPro" id="IPR036249">
    <property type="entry name" value="Thioredoxin-like_sf"/>
</dbReference>
<dbReference type="KEGG" id="rtg:NCTC13098_03491"/>
<accession>A0A3P8KE41</accession>
<keyword evidence="2" id="KW-0808">Transferase</keyword>
<organism evidence="2 3">
    <name type="scientific">Raoultella terrigena</name>
    <name type="common">Klebsiella terrigena</name>
    <dbReference type="NCBI Taxonomy" id="577"/>
    <lineage>
        <taxon>Bacteria</taxon>
        <taxon>Pseudomonadati</taxon>
        <taxon>Pseudomonadota</taxon>
        <taxon>Gammaproteobacteria</taxon>
        <taxon>Enterobacterales</taxon>
        <taxon>Enterobacteriaceae</taxon>
        <taxon>Klebsiella/Raoultella group</taxon>
        <taxon>Raoultella</taxon>
    </lineage>
</organism>
<gene>
    <name evidence="2" type="ORF">NCTC13098_03491</name>
</gene>
<dbReference type="PROSITE" id="PS50404">
    <property type="entry name" value="GST_NTER"/>
    <property type="match status" value="1"/>
</dbReference>
<dbReference type="CDD" id="cd03205">
    <property type="entry name" value="GST_C_6"/>
    <property type="match status" value="1"/>
</dbReference>
<protein>
    <submittedName>
        <fullName evidence="2">Putative glutathione S-transferase</fullName>
    </submittedName>
</protein>
<dbReference type="AlphaFoldDB" id="A0A3P8KE41"/>
<dbReference type="PANTHER" id="PTHR42673:SF21">
    <property type="entry name" value="GLUTATHIONE S-TRANSFERASE YFCF"/>
    <property type="match status" value="1"/>
</dbReference>
<feature type="domain" description="GST N-terminal" evidence="1">
    <location>
        <begin position="1"/>
        <end position="78"/>
    </location>
</feature>